<dbReference type="InterPro" id="IPR047422">
    <property type="entry name" value="KH_I_FXR2_rpt1"/>
</dbReference>
<dbReference type="InterPro" id="IPR022034">
    <property type="entry name" value="FMR1-like_C_core"/>
</dbReference>
<evidence type="ECO:0000313" key="11">
    <source>
        <dbReference type="Proteomes" id="UP000694414"/>
    </source>
</evidence>
<evidence type="ECO:0000256" key="6">
    <source>
        <dbReference type="ARBA" id="ARBA00034110"/>
    </source>
</evidence>
<evidence type="ECO:0000256" key="7">
    <source>
        <dbReference type="PROSITE-ProRule" id="PRU00117"/>
    </source>
</evidence>
<dbReference type="FunFam" id="3.30.1370.10:FF:000017">
    <property type="entry name" value="Fragile X mental retardation syndrome-related protein 1"/>
    <property type="match status" value="1"/>
</dbReference>
<dbReference type="InterPro" id="IPR041560">
    <property type="entry name" value="Tudor_FRM1"/>
</dbReference>
<feature type="compositionally biased region" description="Basic and acidic residues" evidence="8">
    <location>
        <begin position="456"/>
        <end position="482"/>
    </location>
</feature>
<accession>A0A8C9DQI8</accession>
<evidence type="ECO:0000256" key="2">
    <source>
        <dbReference type="ARBA" id="ARBA00006633"/>
    </source>
</evidence>
<dbReference type="GeneTree" id="ENSGT00950000183189"/>
<evidence type="ECO:0000313" key="10">
    <source>
        <dbReference type="Ensembl" id="ENSPSMP00000027138.1"/>
    </source>
</evidence>
<dbReference type="GO" id="GO:0046982">
    <property type="term" value="F:protein heterodimerization activity"/>
    <property type="evidence" value="ECO:0007669"/>
    <property type="project" value="Ensembl"/>
</dbReference>
<dbReference type="GO" id="GO:0048170">
    <property type="term" value="P:positive regulation of long-term neuronal synaptic plasticity"/>
    <property type="evidence" value="ECO:0007669"/>
    <property type="project" value="TreeGrafter"/>
</dbReference>
<dbReference type="InterPro" id="IPR004088">
    <property type="entry name" value="KH_dom_type_1"/>
</dbReference>
<dbReference type="Ensembl" id="ENSPSMT00000031397.1">
    <property type="protein sequence ID" value="ENSPSMP00000027138.1"/>
    <property type="gene ID" value="ENSPSMG00000018995.1"/>
</dbReference>
<dbReference type="GO" id="GO:0005829">
    <property type="term" value="C:cytosol"/>
    <property type="evidence" value="ECO:0007669"/>
    <property type="project" value="Ensembl"/>
</dbReference>
<dbReference type="InterPro" id="IPR047420">
    <property type="entry name" value="Tudor_Agenet_FXR2_rpt2"/>
</dbReference>
<keyword evidence="11" id="KW-1185">Reference proteome</keyword>
<feature type="compositionally biased region" description="Polar residues" evidence="8">
    <location>
        <begin position="411"/>
        <end position="421"/>
    </location>
</feature>
<dbReference type="CDD" id="cd22508">
    <property type="entry name" value="KH_I_FXR2_rpt2"/>
    <property type="match status" value="1"/>
</dbReference>
<dbReference type="CDD" id="cd22511">
    <property type="entry name" value="KH_I_FXR2_rpt3"/>
    <property type="match status" value="1"/>
</dbReference>
<dbReference type="GO" id="GO:0045182">
    <property type="term" value="F:translation regulator activity"/>
    <property type="evidence" value="ECO:0007669"/>
    <property type="project" value="TreeGrafter"/>
</dbReference>
<dbReference type="InterPro" id="IPR036612">
    <property type="entry name" value="KH_dom_type_1_sf"/>
</dbReference>
<dbReference type="GO" id="GO:0098794">
    <property type="term" value="C:postsynapse"/>
    <property type="evidence" value="ECO:0007669"/>
    <property type="project" value="UniProtKB-SubCell"/>
</dbReference>
<feature type="compositionally biased region" description="Basic residues" evidence="8">
    <location>
        <begin position="583"/>
        <end position="595"/>
    </location>
</feature>
<organism evidence="10 11">
    <name type="scientific">Prolemur simus</name>
    <name type="common">Greater bamboo lemur</name>
    <name type="synonym">Hapalemur simus</name>
    <dbReference type="NCBI Taxonomy" id="1328070"/>
    <lineage>
        <taxon>Eukaryota</taxon>
        <taxon>Metazoa</taxon>
        <taxon>Chordata</taxon>
        <taxon>Craniata</taxon>
        <taxon>Vertebrata</taxon>
        <taxon>Euteleostomi</taxon>
        <taxon>Mammalia</taxon>
        <taxon>Eutheria</taxon>
        <taxon>Euarchontoglires</taxon>
        <taxon>Primates</taxon>
        <taxon>Strepsirrhini</taxon>
        <taxon>Lemuriformes</taxon>
        <taxon>Lemuridae</taxon>
        <taxon>Prolemur</taxon>
    </lineage>
</organism>
<dbReference type="GO" id="GO:0042803">
    <property type="term" value="F:protein homodimerization activity"/>
    <property type="evidence" value="ECO:0007669"/>
    <property type="project" value="Ensembl"/>
</dbReference>
<dbReference type="SUPFAM" id="SSF54791">
    <property type="entry name" value="Eukaryotic type KH-domain (KH-domain type I)"/>
    <property type="match status" value="2"/>
</dbReference>
<gene>
    <name evidence="10" type="primary">FXR2</name>
</gene>
<dbReference type="SMART" id="SM00322">
    <property type="entry name" value="KH"/>
    <property type="match status" value="2"/>
</dbReference>
<feature type="domain" description="Agenet-like" evidence="9">
    <location>
        <begin position="14"/>
        <end position="60"/>
    </location>
</feature>
<dbReference type="FunFam" id="3.30.1370.10:FF:000004">
    <property type="entry name" value="Fragile X mental retardation 1, isoform CRA_e"/>
    <property type="match status" value="1"/>
</dbReference>
<protein>
    <submittedName>
        <fullName evidence="10">FMR1 autosomal homolog 2</fullName>
    </submittedName>
</protein>
<dbReference type="GO" id="GO:0098793">
    <property type="term" value="C:presynapse"/>
    <property type="evidence" value="ECO:0007669"/>
    <property type="project" value="GOC"/>
</dbReference>
<dbReference type="Pfam" id="PF18336">
    <property type="entry name" value="Tudor_FRX1"/>
    <property type="match status" value="1"/>
</dbReference>
<dbReference type="FunFam" id="2.30.30.140:FF:000002">
    <property type="entry name" value="Fragile X mental retardation 1, isoform CRA_e"/>
    <property type="match status" value="1"/>
</dbReference>
<proteinExistence type="inferred from homology"/>
<evidence type="ECO:0000256" key="3">
    <source>
        <dbReference type="ARBA" id="ARBA00022490"/>
    </source>
</evidence>
<dbReference type="InterPro" id="IPR047421">
    <property type="entry name" value="Tudor_Agenet_FXR2_rpt1"/>
</dbReference>
<dbReference type="GO" id="GO:0051028">
    <property type="term" value="P:mRNA transport"/>
    <property type="evidence" value="ECO:0007669"/>
    <property type="project" value="TreeGrafter"/>
</dbReference>
<comment type="subcellular location">
    <subcellularLocation>
        <location evidence="1">Cytoplasm</location>
        <location evidence="1">Cytoplasmic ribonucleoprotein granule</location>
    </subcellularLocation>
    <subcellularLocation>
        <location evidence="6">Postsynapse</location>
    </subcellularLocation>
</comment>
<dbReference type="PANTHER" id="PTHR10603">
    <property type="entry name" value="FRAGILE X MENTAL RETARDATION SYNDROME-RELATED PROTEIN"/>
    <property type="match status" value="1"/>
</dbReference>
<dbReference type="Pfam" id="PF05641">
    <property type="entry name" value="Agenet"/>
    <property type="match status" value="1"/>
</dbReference>
<dbReference type="GO" id="GO:0043488">
    <property type="term" value="P:regulation of mRNA stability"/>
    <property type="evidence" value="ECO:0007669"/>
    <property type="project" value="TreeGrafter"/>
</dbReference>
<feature type="compositionally biased region" description="Polar residues" evidence="8">
    <location>
        <begin position="500"/>
        <end position="509"/>
    </location>
</feature>
<dbReference type="GO" id="GO:0003730">
    <property type="term" value="F:mRNA 3'-UTR binding"/>
    <property type="evidence" value="ECO:0007669"/>
    <property type="project" value="TreeGrafter"/>
</dbReference>
<dbReference type="GO" id="GO:0043005">
    <property type="term" value="C:neuron projection"/>
    <property type="evidence" value="ECO:0007669"/>
    <property type="project" value="TreeGrafter"/>
</dbReference>
<dbReference type="FunFam" id="2.30.30.140:FF:000001">
    <property type="entry name" value="Fragile X mental retardation 1, isoform CRA_e"/>
    <property type="match status" value="1"/>
</dbReference>
<dbReference type="GO" id="GO:0045727">
    <property type="term" value="P:positive regulation of translation"/>
    <property type="evidence" value="ECO:0007669"/>
    <property type="project" value="TreeGrafter"/>
</dbReference>
<evidence type="ECO:0000256" key="4">
    <source>
        <dbReference type="ARBA" id="ARBA00022737"/>
    </source>
</evidence>
<dbReference type="InterPro" id="IPR047424">
    <property type="entry name" value="KH_I_FXR2_rpt2"/>
</dbReference>
<evidence type="ECO:0000256" key="8">
    <source>
        <dbReference type="SAM" id="MobiDB-lite"/>
    </source>
</evidence>
<dbReference type="CDD" id="cd20476">
    <property type="entry name" value="Tudor_Agenet_FXR2_rpt2"/>
    <property type="match status" value="1"/>
</dbReference>
<reference evidence="10" key="1">
    <citation type="submission" date="2025-08" db="UniProtKB">
        <authorList>
            <consortium name="Ensembl"/>
        </authorList>
    </citation>
    <scope>IDENTIFICATION</scope>
</reference>
<dbReference type="InterPro" id="IPR004087">
    <property type="entry name" value="KH_dom"/>
</dbReference>
<dbReference type="PANTHER" id="PTHR10603:SF3">
    <property type="entry name" value="RNA-BINDING PROTEIN FXR2"/>
    <property type="match status" value="1"/>
</dbReference>
<dbReference type="GO" id="GO:0010494">
    <property type="term" value="C:cytoplasmic stress granule"/>
    <property type="evidence" value="ECO:0007669"/>
    <property type="project" value="Ensembl"/>
</dbReference>
<evidence type="ECO:0000256" key="5">
    <source>
        <dbReference type="ARBA" id="ARBA00022884"/>
    </source>
</evidence>
<comment type="similarity">
    <text evidence="2">Belongs to the FMR1 family.</text>
</comment>
<feature type="region of interest" description="Disordered" evidence="8">
    <location>
        <begin position="389"/>
        <end position="673"/>
    </location>
</feature>
<dbReference type="Pfam" id="PF12235">
    <property type="entry name" value="FXMRP1_C_core"/>
    <property type="match status" value="1"/>
</dbReference>
<dbReference type="CDD" id="cd22505">
    <property type="entry name" value="KH_I_FXR2_rpt1"/>
    <property type="match status" value="1"/>
</dbReference>
<keyword evidence="3" id="KW-0963">Cytoplasm</keyword>
<feature type="domain" description="Agenet-like" evidence="9">
    <location>
        <begin position="73"/>
        <end position="125"/>
    </location>
</feature>
<dbReference type="AlphaFoldDB" id="A0A8C9DQI8"/>
<dbReference type="GO" id="GO:0048513">
    <property type="term" value="P:animal organ development"/>
    <property type="evidence" value="ECO:0007669"/>
    <property type="project" value="TreeGrafter"/>
</dbReference>
<dbReference type="Pfam" id="PF00013">
    <property type="entry name" value="KH_1"/>
    <property type="match status" value="2"/>
</dbReference>
<dbReference type="GO" id="GO:0005634">
    <property type="term" value="C:nucleus"/>
    <property type="evidence" value="ECO:0007669"/>
    <property type="project" value="TreeGrafter"/>
</dbReference>
<evidence type="ECO:0000259" key="9">
    <source>
        <dbReference type="PROSITE" id="PS51641"/>
    </source>
</evidence>
<keyword evidence="4" id="KW-0677">Repeat</keyword>
<sequence length="673" mass="74279">MGGLASGGDVEPGLPVEVRGSNGAFYKGFVKDVHEDSVTIFFENNWQSERQIPFGDVRLPPPADYNKEITEGDEVEVYSRANEQEPCGWWLARVRMMKGDFYVIEYAACDATYNEIVTLERLRPVNPNPLATKGSFFKVTMAVPEDLREACSNENVHKEFKKALGANCIFLNITNSELFILSTTEAPVKRASLLGDMHFRSLRTKLLLMSRNEEATKHLETSKQLAAAFQEEFTVREDLMGLAIGTHGANIQQARKVPGVTAIELGEETCTFRIYGETPEACRQARSYLEFSEDSVQVPRNLVGKVIGKNGKVIQEIVDKSGVVRVRVEGDNDKKNPREEGMVPFIFVGTRENISNAQALLEYHLSYLQEVEQLRLERLQIDEQLRQIGLGFRPPGSGRGSGGSDKAGYTTDESSSSSLHATRTYGGSYGGRGRGRRTGGPAYGPSSDPSTASETESEKRDEPHRAGPGDRDPPTRGEENRRRPIGGRGRGPPPAPRPTSRYNSSSISSVLKDPDSNPYSLLDTSEPEPPVDSEPGEPPPASARRRRSRRRRTDEDRTVMDGGLESDGPNMTENGLEEESRPQRRNRSRRRRNRGNRTDGSISGDRQPVTVADYISRAESQSRQRPPLERTKPSEDSLSGQKGDSVSKLPKGPSENGELSAPLELGSLVNGVS</sequence>
<dbReference type="Pfam" id="PF16096">
    <property type="entry name" value="FXR_C1"/>
    <property type="match status" value="1"/>
</dbReference>
<dbReference type="InterPro" id="IPR040472">
    <property type="entry name" value="FMRP_KH0"/>
</dbReference>
<keyword evidence="5 7" id="KW-0694">RNA-binding</keyword>
<reference evidence="10" key="2">
    <citation type="submission" date="2025-09" db="UniProtKB">
        <authorList>
            <consortium name="Ensembl"/>
        </authorList>
    </citation>
    <scope>IDENTIFICATION</scope>
</reference>
<evidence type="ECO:0000256" key="1">
    <source>
        <dbReference type="ARBA" id="ARBA00004331"/>
    </source>
</evidence>
<feature type="compositionally biased region" description="Basic and acidic residues" evidence="8">
    <location>
        <begin position="620"/>
        <end position="635"/>
    </location>
</feature>
<dbReference type="Proteomes" id="UP000694414">
    <property type="component" value="Unplaced"/>
</dbReference>
<dbReference type="InterPro" id="IPR008395">
    <property type="entry name" value="Agenet-like_dom"/>
</dbReference>
<dbReference type="InterPro" id="IPR032172">
    <property type="entry name" value="FXR1_C1"/>
</dbReference>
<dbReference type="InterPro" id="IPR040148">
    <property type="entry name" value="FMR1"/>
</dbReference>
<dbReference type="CDD" id="cd20473">
    <property type="entry name" value="Tudor_Agenet_FXR2_rpt1"/>
    <property type="match status" value="1"/>
</dbReference>
<feature type="compositionally biased region" description="Acidic residues" evidence="8">
    <location>
        <begin position="525"/>
        <end position="535"/>
    </location>
</feature>
<dbReference type="Gene3D" id="3.30.1370.10">
    <property type="entry name" value="K Homology domain, type 1"/>
    <property type="match status" value="2"/>
</dbReference>
<dbReference type="PROSITE" id="PS50084">
    <property type="entry name" value="KH_TYPE_1"/>
    <property type="match status" value="2"/>
</dbReference>
<dbReference type="PROSITE" id="PS51641">
    <property type="entry name" value="AGENET_LIKE"/>
    <property type="match status" value="2"/>
</dbReference>
<dbReference type="Gene3D" id="2.30.30.140">
    <property type="match status" value="2"/>
</dbReference>
<dbReference type="Pfam" id="PF17904">
    <property type="entry name" value="KH_9"/>
    <property type="match status" value="1"/>
</dbReference>
<dbReference type="GO" id="GO:0099577">
    <property type="term" value="P:regulation of translation at presynapse, modulating synaptic transmission"/>
    <property type="evidence" value="ECO:0007669"/>
    <property type="project" value="TreeGrafter"/>
</dbReference>
<name>A0A8C9DQI8_PROSS</name>